<sequence length="368" mass="41453">MLAGEQGTGKTTIARHLVGKQPTKFRMSTDGIELYNGLSFMDIKKNCWLDGHQDFTMEELTVTRSLLQDETLKKEKVSVHDKTETSPKTLDTEDMPLHEKTANSHETQDSPLSVSTAKCSDFEDRNRTESVQDTFRSSHPLLNENVDAGYLTENVRKRLSERKEIKENRDGSSEAGVHDGSPTSSSKPSRSSIEDNTLSDYTISGNEQNNHNLPVSQAHNDFLDHKHTHEVQSDKDTTKNVSRDFHSEVDLTSDLNVETVTKPGLIRKLKRFFGVAKKVQEVKVSITKEKFFEKSVKVGKKLLCNKNIAPIIIWDFGGQDVFYSTHQTFLTYRAIYILVLDGSRQLDDPCPNEQYLPGKSGQKTAKGS</sequence>
<dbReference type="EMBL" id="UYJE01010518">
    <property type="protein sequence ID" value="VDI83981.1"/>
    <property type="molecule type" value="Genomic_DNA"/>
</dbReference>
<gene>
    <name evidence="2" type="ORF">MGAL_10B030244</name>
</gene>
<feature type="compositionally biased region" description="Polar residues" evidence="1">
    <location>
        <begin position="194"/>
        <end position="215"/>
    </location>
</feature>
<feature type="region of interest" description="Disordered" evidence="1">
    <location>
        <begin position="76"/>
        <end position="139"/>
    </location>
</feature>
<proteinExistence type="predicted"/>
<organism evidence="2 3">
    <name type="scientific">Mytilus galloprovincialis</name>
    <name type="common">Mediterranean mussel</name>
    <dbReference type="NCBI Taxonomy" id="29158"/>
    <lineage>
        <taxon>Eukaryota</taxon>
        <taxon>Metazoa</taxon>
        <taxon>Spiralia</taxon>
        <taxon>Lophotrochozoa</taxon>
        <taxon>Mollusca</taxon>
        <taxon>Bivalvia</taxon>
        <taxon>Autobranchia</taxon>
        <taxon>Pteriomorphia</taxon>
        <taxon>Mytilida</taxon>
        <taxon>Mytiloidea</taxon>
        <taxon>Mytilidae</taxon>
        <taxon>Mytilinae</taxon>
        <taxon>Mytilus</taxon>
    </lineage>
</organism>
<feature type="compositionally biased region" description="Basic and acidic residues" evidence="1">
    <location>
        <begin position="120"/>
        <end position="130"/>
    </location>
</feature>
<name>A0A8B6HSJ8_MYTGA</name>
<evidence type="ECO:0000313" key="2">
    <source>
        <dbReference type="EMBL" id="VDI83981.1"/>
    </source>
</evidence>
<protein>
    <submittedName>
        <fullName evidence="2">Uncharacterized protein</fullName>
    </submittedName>
</protein>
<evidence type="ECO:0000313" key="3">
    <source>
        <dbReference type="Proteomes" id="UP000596742"/>
    </source>
</evidence>
<dbReference type="Gene3D" id="3.40.50.300">
    <property type="entry name" value="P-loop containing nucleotide triphosphate hydrolases"/>
    <property type="match status" value="1"/>
</dbReference>
<feature type="compositionally biased region" description="Low complexity" evidence="1">
    <location>
        <begin position="181"/>
        <end position="191"/>
    </location>
</feature>
<dbReference type="AlphaFoldDB" id="A0A8B6HSJ8"/>
<dbReference type="SUPFAM" id="SSF52540">
    <property type="entry name" value="P-loop containing nucleoside triphosphate hydrolases"/>
    <property type="match status" value="1"/>
</dbReference>
<evidence type="ECO:0000256" key="1">
    <source>
        <dbReference type="SAM" id="MobiDB-lite"/>
    </source>
</evidence>
<feature type="compositionally biased region" description="Polar residues" evidence="1">
    <location>
        <begin position="109"/>
        <end position="118"/>
    </location>
</feature>
<dbReference type="Proteomes" id="UP000596742">
    <property type="component" value="Unassembled WGS sequence"/>
</dbReference>
<dbReference type="OrthoDB" id="5985816at2759"/>
<dbReference type="InterPro" id="IPR027417">
    <property type="entry name" value="P-loop_NTPase"/>
</dbReference>
<feature type="region of interest" description="Disordered" evidence="1">
    <location>
        <begin position="161"/>
        <end position="215"/>
    </location>
</feature>
<reference evidence="2" key="1">
    <citation type="submission" date="2018-11" db="EMBL/GenBank/DDBJ databases">
        <authorList>
            <person name="Alioto T."/>
            <person name="Alioto T."/>
        </authorList>
    </citation>
    <scope>NUCLEOTIDE SEQUENCE</scope>
</reference>
<feature type="compositionally biased region" description="Basic and acidic residues" evidence="1">
    <location>
        <begin position="76"/>
        <end position="85"/>
    </location>
</feature>
<accession>A0A8B6HSJ8</accession>
<feature type="compositionally biased region" description="Basic and acidic residues" evidence="1">
    <location>
        <begin position="161"/>
        <end position="172"/>
    </location>
</feature>
<comment type="caution">
    <text evidence="2">The sequence shown here is derived from an EMBL/GenBank/DDBJ whole genome shotgun (WGS) entry which is preliminary data.</text>
</comment>
<dbReference type="Pfam" id="PF08477">
    <property type="entry name" value="Roc"/>
    <property type="match status" value="1"/>
</dbReference>
<feature type="compositionally biased region" description="Basic and acidic residues" evidence="1">
    <location>
        <begin position="95"/>
        <end position="108"/>
    </location>
</feature>
<keyword evidence="3" id="KW-1185">Reference proteome</keyword>